<protein>
    <recommendedName>
        <fullName evidence="2">Acb2/Tad1 hairpin domain-containing protein</fullName>
    </recommendedName>
</protein>
<accession>A0A411AWH0</accession>
<evidence type="ECO:0000313" key="3">
    <source>
        <dbReference type="EMBL" id="QAX92426.1"/>
    </source>
</evidence>
<organism evidence="3 4">
    <name type="scientific">Providencia phage vB_PstP_PS3</name>
    <dbReference type="NCBI Taxonomy" id="2848038"/>
    <lineage>
        <taxon>Viruses</taxon>
        <taxon>Duplodnaviria</taxon>
        <taxon>Heunggongvirae</taxon>
        <taxon>Uroviricota</taxon>
        <taxon>Caudoviricetes</taxon>
        <taxon>Autographivirales</taxon>
        <taxon>Autoscriptoviridae</taxon>
        <taxon>Slopekvirinae</taxon>
        <taxon>Kakivirus</taxon>
        <taxon>Kakivirus PS3</taxon>
    </lineage>
</organism>
<keyword evidence="1" id="KW-0547">Nucleotide-binding</keyword>
<dbReference type="EMBL" id="MK387869">
    <property type="protein sequence ID" value="QAX92426.1"/>
    <property type="molecule type" value="Genomic_DNA"/>
</dbReference>
<evidence type="ECO:0000313" key="4">
    <source>
        <dbReference type="Proteomes" id="UP000290695"/>
    </source>
</evidence>
<proteinExistence type="predicted"/>
<reference evidence="4" key="1">
    <citation type="submission" date="2019-01" db="EMBL/GenBank/DDBJ databases">
        <title>PS3, a novel KP34virus infecting Providencia stuartii with a tail spike-associated depolymerase that enhances serum-mediated killing.</title>
        <authorList>
            <person name="Oliveira H."/>
            <person name="Mendes B."/>
            <person name="Lobocka M."/>
            <person name="Azeredo J."/>
        </authorList>
    </citation>
    <scope>NUCLEOTIDE SEQUENCE [LARGE SCALE GENOMIC DNA]</scope>
</reference>
<name>A0A411AWH0_9CAUD</name>
<sequence length="65" mass="7134">MSYGERLVGVTFNPSGSDAVDEIKAHMAKLIDLVRAEAASNIVTDTAIMKALDAQMWMVKAIFYK</sequence>
<dbReference type="Proteomes" id="UP000290695">
    <property type="component" value="Segment"/>
</dbReference>
<evidence type="ECO:0000256" key="1">
    <source>
        <dbReference type="ARBA" id="ARBA00022741"/>
    </source>
</evidence>
<evidence type="ECO:0000259" key="2">
    <source>
        <dbReference type="Pfam" id="PF24729"/>
    </source>
</evidence>
<dbReference type="InterPro" id="IPR056098">
    <property type="entry name" value="Acb2/Tad1_hairpin"/>
</dbReference>
<keyword evidence="4" id="KW-1185">Reference proteome</keyword>
<gene>
    <name evidence="3" type="ORF">Stuart_43</name>
</gene>
<dbReference type="Pfam" id="PF24729">
    <property type="entry name" value="Acb2_Tad1_hairpin"/>
    <property type="match status" value="1"/>
</dbReference>
<feature type="domain" description="Acb2/Tad1 hairpin" evidence="2">
    <location>
        <begin position="9"/>
        <end position="63"/>
    </location>
</feature>